<evidence type="ECO:0000256" key="8">
    <source>
        <dbReference type="ARBA" id="ARBA00022741"/>
    </source>
</evidence>
<dbReference type="Pfam" id="PF00512">
    <property type="entry name" value="HisKA"/>
    <property type="match status" value="1"/>
</dbReference>
<dbReference type="Gene3D" id="3.30.565.10">
    <property type="entry name" value="Histidine kinase-like ATPase, C-terminal domain"/>
    <property type="match status" value="1"/>
</dbReference>
<dbReference type="Gene3D" id="1.10.287.130">
    <property type="match status" value="1"/>
</dbReference>
<evidence type="ECO:0000313" key="17">
    <source>
        <dbReference type="EMBL" id="NIF23820.1"/>
    </source>
</evidence>
<comment type="catalytic activity">
    <reaction evidence="1 14">
        <text>ATP + protein L-histidine = ADP + protein N-phospho-L-histidine.</text>
        <dbReference type="EC" id="2.7.13.3"/>
    </reaction>
</comment>
<dbReference type="InterPro" id="IPR050428">
    <property type="entry name" value="TCS_sensor_his_kinase"/>
</dbReference>
<keyword evidence="5" id="KW-0597">Phosphoprotein</keyword>
<dbReference type="RefSeq" id="WP_167017381.1">
    <property type="nucleotide sequence ID" value="NZ_VWXF01000010.1"/>
</dbReference>
<dbReference type="Proteomes" id="UP001515683">
    <property type="component" value="Unassembled WGS sequence"/>
</dbReference>
<evidence type="ECO:0000256" key="1">
    <source>
        <dbReference type="ARBA" id="ARBA00000085"/>
    </source>
</evidence>
<evidence type="ECO:0000259" key="15">
    <source>
        <dbReference type="PROSITE" id="PS50109"/>
    </source>
</evidence>
<dbReference type="Pfam" id="PF02518">
    <property type="entry name" value="HATPase_c"/>
    <property type="match status" value="1"/>
</dbReference>
<dbReference type="SUPFAM" id="SSF47384">
    <property type="entry name" value="Homodimeric domain of signal transducing histidine kinase"/>
    <property type="match status" value="1"/>
</dbReference>
<keyword evidence="9 14" id="KW-0418">Kinase</keyword>
<accession>A0ABX0REN6</accession>
<evidence type="ECO:0000256" key="14">
    <source>
        <dbReference type="RuleBase" id="RU364088"/>
    </source>
</evidence>
<evidence type="ECO:0000256" key="2">
    <source>
        <dbReference type="ARBA" id="ARBA00004533"/>
    </source>
</evidence>
<proteinExistence type="predicted"/>
<dbReference type="SUPFAM" id="SSF55874">
    <property type="entry name" value="ATPase domain of HSP90 chaperone/DNA topoisomerase II/histidine kinase"/>
    <property type="match status" value="1"/>
</dbReference>
<dbReference type="PANTHER" id="PTHR45436">
    <property type="entry name" value="SENSOR HISTIDINE KINASE YKOH"/>
    <property type="match status" value="1"/>
</dbReference>
<dbReference type="Pfam" id="PF00672">
    <property type="entry name" value="HAMP"/>
    <property type="match status" value="1"/>
</dbReference>
<feature type="domain" description="HAMP" evidence="16">
    <location>
        <begin position="188"/>
        <end position="241"/>
    </location>
</feature>
<dbReference type="InterPro" id="IPR003660">
    <property type="entry name" value="HAMP_dom"/>
</dbReference>
<comment type="subcellular location">
    <subcellularLocation>
        <location evidence="2 14">Cell inner membrane</location>
    </subcellularLocation>
</comment>
<feature type="domain" description="Histidine kinase" evidence="15">
    <location>
        <begin position="249"/>
        <end position="456"/>
    </location>
</feature>
<evidence type="ECO:0000256" key="9">
    <source>
        <dbReference type="ARBA" id="ARBA00022777"/>
    </source>
</evidence>
<evidence type="ECO:0000256" key="7">
    <source>
        <dbReference type="ARBA" id="ARBA00022692"/>
    </source>
</evidence>
<evidence type="ECO:0000256" key="5">
    <source>
        <dbReference type="ARBA" id="ARBA00022553"/>
    </source>
</evidence>
<dbReference type="CDD" id="cd00082">
    <property type="entry name" value="HisKA"/>
    <property type="match status" value="1"/>
</dbReference>
<evidence type="ECO:0000313" key="18">
    <source>
        <dbReference type="Proteomes" id="UP001515683"/>
    </source>
</evidence>
<dbReference type="SMART" id="SM00387">
    <property type="entry name" value="HATPase_c"/>
    <property type="match status" value="1"/>
</dbReference>
<dbReference type="PRINTS" id="PR00344">
    <property type="entry name" value="BCTRLSENSOR"/>
</dbReference>
<dbReference type="GO" id="GO:0004673">
    <property type="term" value="F:protein histidine kinase activity"/>
    <property type="evidence" value="ECO:0007669"/>
    <property type="project" value="UniProtKB-EC"/>
</dbReference>
<keyword evidence="4 14" id="KW-0997">Cell inner membrane</keyword>
<comment type="caution">
    <text evidence="17">The sequence shown here is derived from an EMBL/GenBank/DDBJ whole genome shotgun (WGS) entry which is preliminary data.</text>
</comment>
<evidence type="ECO:0000256" key="12">
    <source>
        <dbReference type="ARBA" id="ARBA00023012"/>
    </source>
</evidence>
<evidence type="ECO:0000256" key="11">
    <source>
        <dbReference type="ARBA" id="ARBA00022989"/>
    </source>
</evidence>
<dbReference type="InterPro" id="IPR036890">
    <property type="entry name" value="HATPase_C_sf"/>
</dbReference>
<dbReference type="InterPro" id="IPR006290">
    <property type="entry name" value="CztS_silS_copS"/>
</dbReference>
<keyword evidence="8 14" id="KW-0547">Nucleotide-binding</keyword>
<keyword evidence="18" id="KW-1185">Reference proteome</keyword>
<keyword evidence="3 14" id="KW-1003">Cell membrane</keyword>
<dbReference type="PANTHER" id="PTHR45436:SF3">
    <property type="entry name" value="SENSOR HISTIDINE KINASE HPRS"/>
    <property type="match status" value="1"/>
</dbReference>
<keyword evidence="10 14" id="KW-0067">ATP-binding</keyword>
<keyword evidence="7 14" id="KW-0812">Transmembrane</keyword>
<dbReference type="PROSITE" id="PS50885">
    <property type="entry name" value="HAMP"/>
    <property type="match status" value="1"/>
</dbReference>
<dbReference type="InterPro" id="IPR003661">
    <property type="entry name" value="HisK_dim/P_dom"/>
</dbReference>
<dbReference type="NCBIfam" id="TIGR01386">
    <property type="entry name" value="cztS_silS_copS"/>
    <property type="match status" value="1"/>
</dbReference>
<evidence type="ECO:0000259" key="16">
    <source>
        <dbReference type="PROSITE" id="PS50885"/>
    </source>
</evidence>
<dbReference type="SMART" id="SM00388">
    <property type="entry name" value="HisKA"/>
    <property type="match status" value="1"/>
</dbReference>
<name>A0ABX0REN6_9GAMM</name>
<evidence type="ECO:0000256" key="10">
    <source>
        <dbReference type="ARBA" id="ARBA00022840"/>
    </source>
</evidence>
<gene>
    <name evidence="17" type="ORF">F3J40_19755</name>
</gene>
<keyword evidence="12 14" id="KW-0902">Two-component regulatory system</keyword>
<dbReference type="InterPro" id="IPR005467">
    <property type="entry name" value="His_kinase_dom"/>
</dbReference>
<dbReference type="EC" id="2.7.13.3" evidence="14"/>
<keyword evidence="13 14" id="KW-0472">Membrane</keyword>
<dbReference type="Gene3D" id="6.10.340.10">
    <property type="match status" value="1"/>
</dbReference>
<dbReference type="PROSITE" id="PS50109">
    <property type="entry name" value="HIS_KIN"/>
    <property type="match status" value="1"/>
</dbReference>
<reference evidence="17 18" key="1">
    <citation type="journal article" date="2019" name="bioRxiv">
        <title>Bacteria contribute to plant secondary compound degradation in a generalist herbivore system.</title>
        <authorList>
            <person name="Francoeur C.B."/>
            <person name="Khadempour L."/>
            <person name="Moreira-Soto R.D."/>
            <person name="Gotting K."/>
            <person name="Book A.J."/>
            <person name="Pinto-Tomas A.A."/>
            <person name="Keefover-Ring K."/>
            <person name="Currie C.R."/>
        </authorList>
    </citation>
    <scope>NUCLEOTIDE SEQUENCE [LARGE SCALE GENOMIC DNA]</scope>
    <source>
        <strain evidence="17">Acro-835</strain>
    </source>
</reference>
<sequence length="456" mass="50203">MKRSLTLRLSLMLALVVVAVMALSGIVLYHSLARQIEQRDDGALVTRLDQVRTLLGNEDAVQMIQQKPGLFANMLGNTESLLVLRFPHHPPLIEVNPGKRTIPHITPVAANKPLTLAAVSHQYAADGTPFIAAAALASTQDGIGDIEIITGRLMTERTATLASYRQQIVGLAALATLVVMLAVWLLVRYSLRTLHDVAHTTAAIDVRQLAYRFQPDNLPQELQPLVVAINQMLMRLENGFQRLSQVSADMAHDLRTPVHTLLGQTEVALSQNRSVADYQALLGSNYEELERMSRMIDNMLFLAKAEDPRQAINIQSLDLAALGQVLADYFEGIAEERQMTLQVNLQGSVNADADLLRRALANLLSNALRYGTEGTEVRVFNDLHAICVENLGPTLALSAQERLFDRFWRADDSRQLSTHGSGLGLSIVASIMQLHQGRCEVKSEQGVTCFTLVLPE</sequence>
<evidence type="ECO:0000256" key="4">
    <source>
        <dbReference type="ARBA" id="ARBA00022519"/>
    </source>
</evidence>
<evidence type="ECO:0000256" key="13">
    <source>
        <dbReference type="ARBA" id="ARBA00023136"/>
    </source>
</evidence>
<dbReference type="InterPro" id="IPR036097">
    <property type="entry name" value="HisK_dim/P_sf"/>
</dbReference>
<keyword evidence="11 14" id="KW-1133">Transmembrane helix</keyword>
<keyword evidence="6 14" id="KW-0808">Transferase</keyword>
<evidence type="ECO:0000256" key="3">
    <source>
        <dbReference type="ARBA" id="ARBA00022475"/>
    </source>
</evidence>
<dbReference type="EMBL" id="VWXF01000010">
    <property type="protein sequence ID" value="NIF23820.1"/>
    <property type="molecule type" value="Genomic_DNA"/>
</dbReference>
<dbReference type="InterPro" id="IPR003594">
    <property type="entry name" value="HATPase_dom"/>
</dbReference>
<organism evidence="17 18">
    <name type="scientific">Candidatus Pantoea multigeneris</name>
    <dbReference type="NCBI Taxonomy" id="2608357"/>
    <lineage>
        <taxon>Bacteria</taxon>
        <taxon>Pseudomonadati</taxon>
        <taxon>Pseudomonadota</taxon>
        <taxon>Gammaproteobacteria</taxon>
        <taxon>Enterobacterales</taxon>
        <taxon>Erwiniaceae</taxon>
        <taxon>Pantoea</taxon>
    </lineage>
</organism>
<feature type="transmembrane region" description="Helical" evidence="14">
    <location>
        <begin position="168"/>
        <end position="187"/>
    </location>
</feature>
<protein>
    <recommendedName>
        <fullName evidence="14">Sensor protein</fullName>
        <ecNumber evidence="14">2.7.13.3</ecNumber>
    </recommendedName>
</protein>
<dbReference type="InterPro" id="IPR004358">
    <property type="entry name" value="Sig_transdc_His_kin-like_C"/>
</dbReference>
<comment type="function">
    <text evidence="14">Member of a two-component regulatory system.</text>
</comment>
<evidence type="ECO:0000256" key="6">
    <source>
        <dbReference type="ARBA" id="ARBA00022679"/>
    </source>
</evidence>